<dbReference type="InterPro" id="IPR011527">
    <property type="entry name" value="ABC1_TM_dom"/>
</dbReference>
<dbReference type="SMART" id="SM00382">
    <property type="entry name" value="AAA"/>
    <property type="match status" value="1"/>
</dbReference>
<proteinExistence type="predicted"/>
<keyword evidence="4 11" id="KW-0067">ATP-binding</keyword>
<dbReference type="Gene3D" id="3.40.50.300">
    <property type="entry name" value="P-loop containing nucleotide triphosphate hydrolases"/>
    <property type="match status" value="1"/>
</dbReference>
<keyword evidence="2 8" id="KW-0812">Transmembrane</keyword>
<feature type="domain" description="ABC transporter" evidence="9">
    <location>
        <begin position="367"/>
        <end position="603"/>
    </location>
</feature>
<evidence type="ECO:0000256" key="2">
    <source>
        <dbReference type="ARBA" id="ARBA00022692"/>
    </source>
</evidence>
<dbReference type="Pfam" id="PF00005">
    <property type="entry name" value="ABC_tran"/>
    <property type="match status" value="1"/>
</dbReference>
<dbReference type="PROSITE" id="PS50929">
    <property type="entry name" value="ABC_TM1F"/>
    <property type="match status" value="1"/>
</dbReference>
<dbReference type="AlphaFoldDB" id="B3PJX9"/>
<keyword evidence="6 8" id="KW-0472">Membrane</keyword>
<protein>
    <submittedName>
        <fullName evidence="11">ABC transporter protein, ATP-binding component</fullName>
    </submittedName>
</protein>
<dbReference type="PANTHER" id="PTHR43394">
    <property type="entry name" value="ATP-DEPENDENT PERMEASE MDL1, MITOCHONDRIAL"/>
    <property type="match status" value="1"/>
</dbReference>
<keyword evidence="3" id="KW-0547">Nucleotide-binding</keyword>
<dbReference type="RefSeq" id="WP_012487939.1">
    <property type="nucleotide sequence ID" value="NC_010995.1"/>
</dbReference>
<dbReference type="CDD" id="cd07346">
    <property type="entry name" value="ABC_6TM_exporters"/>
    <property type="match status" value="1"/>
</dbReference>
<dbReference type="InterPro" id="IPR039421">
    <property type="entry name" value="Type_1_exporter"/>
</dbReference>
<feature type="region of interest" description="Disordered" evidence="7">
    <location>
        <begin position="620"/>
        <end position="641"/>
    </location>
</feature>
<reference evidence="11 12" key="1">
    <citation type="journal article" date="2008" name="J. Bacteriol.">
        <title>Insights into plant cell wall degradation from the genome sequence of the soil bacterium Cellvibrio japonicus.</title>
        <authorList>
            <person name="Deboy R.T."/>
            <person name="Mongodin E.F."/>
            <person name="Fouts D.E."/>
            <person name="Tailford L.E."/>
            <person name="Khouri H."/>
            <person name="Emerson J.B."/>
            <person name="Mohamoud Y."/>
            <person name="Watkins K."/>
            <person name="Henrissat B."/>
            <person name="Gilbert H.J."/>
            <person name="Nelson K.E."/>
        </authorList>
    </citation>
    <scope>NUCLEOTIDE SEQUENCE [LARGE SCALE GENOMIC DNA]</scope>
    <source>
        <strain evidence="11 12">Ueda107</strain>
    </source>
</reference>
<sequence>MANNFRGNTALSDIQLEEALAKTSLERGMFSRLVPLLGPVKQLVLGAVLIETLLVAAIFMRPWLVSEVIDKGFDRQAASIAVDYQVILWTAIAFALTWTARFMFAGLGQYLAGRAAIHVINQLRIRVFTHVQQLSVGYFDRTKAGRITARADSDVNALEPLLIQGPPELLSALLRCLVAGIMLWLISPLLFASIAAIVPIMVIATVIFKKISQRNWGIVAENRSRFTAHLVETVAGVRVIKQTAYEPANQQRYHTLVDNFNKALVHGNMRASWFAPFTAVLTTAAMAVLLVVGGRAIALDQITLGQLAASLFYVFIFLAPLQELSDLFERYANGSACAQRIFLLLDTQPEIVDPEHAQALQDIKGAVSFNRVQFAYSPQASRWVLDDLDLHLPAGEVLAIVGPTGHGKSTLVQLLTRFYDVSHGSVTVDGIDVRALRQTDLRRHVGVVLQDNVLFSGSILDNLHLAAPEAKDEQLIDAAKALDAHDLLNALPDGYHTQVGPLGSLLSHGQRQLVCLVRAYLANPTILVLDEATSAVDVKTERRLQIALRRLCEGRTAIIIAHRLSTIRDADRIAVIREGKVVELGKHDQLLNAQGFYASLYQAYEENSLGVYHQLPTRHELGASDRNNRAQDQPEKQAMPV</sequence>
<dbReference type="PANTHER" id="PTHR43394:SF1">
    <property type="entry name" value="ATP-BINDING CASSETTE SUB-FAMILY B MEMBER 10, MITOCHONDRIAL"/>
    <property type="match status" value="1"/>
</dbReference>
<evidence type="ECO:0000313" key="11">
    <source>
        <dbReference type="EMBL" id="ACE84632.1"/>
    </source>
</evidence>
<dbReference type="KEGG" id="cja:CJA_2341"/>
<evidence type="ECO:0000256" key="7">
    <source>
        <dbReference type="SAM" id="MobiDB-lite"/>
    </source>
</evidence>
<dbReference type="InterPro" id="IPR003439">
    <property type="entry name" value="ABC_transporter-like_ATP-bd"/>
</dbReference>
<dbReference type="PROSITE" id="PS00211">
    <property type="entry name" value="ABC_TRANSPORTER_1"/>
    <property type="match status" value="1"/>
</dbReference>
<feature type="compositionally biased region" description="Basic and acidic residues" evidence="7">
    <location>
        <begin position="620"/>
        <end position="635"/>
    </location>
</feature>
<evidence type="ECO:0000256" key="4">
    <source>
        <dbReference type="ARBA" id="ARBA00022840"/>
    </source>
</evidence>
<keyword evidence="5 8" id="KW-1133">Transmembrane helix</keyword>
<feature type="transmembrane region" description="Helical" evidence="8">
    <location>
        <begin position="304"/>
        <end position="321"/>
    </location>
</feature>
<dbReference type="HOGENOM" id="CLU_000604_84_3_6"/>
<evidence type="ECO:0000256" key="5">
    <source>
        <dbReference type="ARBA" id="ARBA00022989"/>
    </source>
</evidence>
<feature type="transmembrane region" description="Helical" evidence="8">
    <location>
        <begin position="86"/>
        <end position="104"/>
    </location>
</feature>
<dbReference type="GO" id="GO:0005524">
    <property type="term" value="F:ATP binding"/>
    <property type="evidence" value="ECO:0007669"/>
    <property type="project" value="UniProtKB-KW"/>
</dbReference>
<dbReference type="InterPro" id="IPR017871">
    <property type="entry name" value="ABC_transporter-like_CS"/>
</dbReference>
<accession>B3PJX9</accession>
<evidence type="ECO:0000256" key="8">
    <source>
        <dbReference type="SAM" id="Phobius"/>
    </source>
</evidence>
<feature type="domain" description="ABC transmembrane type-1" evidence="10">
    <location>
        <begin position="45"/>
        <end position="333"/>
    </location>
</feature>
<dbReference type="GO" id="GO:0015421">
    <property type="term" value="F:ABC-type oligopeptide transporter activity"/>
    <property type="evidence" value="ECO:0007669"/>
    <property type="project" value="TreeGrafter"/>
</dbReference>
<evidence type="ECO:0000256" key="3">
    <source>
        <dbReference type="ARBA" id="ARBA00022741"/>
    </source>
</evidence>
<evidence type="ECO:0000256" key="6">
    <source>
        <dbReference type="ARBA" id="ARBA00023136"/>
    </source>
</evidence>
<dbReference type="InterPro" id="IPR027417">
    <property type="entry name" value="P-loop_NTPase"/>
</dbReference>
<dbReference type="eggNOG" id="COG1132">
    <property type="taxonomic scope" value="Bacteria"/>
</dbReference>
<dbReference type="Gene3D" id="1.20.1560.10">
    <property type="entry name" value="ABC transporter type 1, transmembrane domain"/>
    <property type="match status" value="1"/>
</dbReference>
<dbReference type="STRING" id="498211.CJA_2341"/>
<dbReference type="SUPFAM" id="SSF52540">
    <property type="entry name" value="P-loop containing nucleoside triphosphate hydrolases"/>
    <property type="match status" value="1"/>
</dbReference>
<dbReference type="Proteomes" id="UP000001036">
    <property type="component" value="Chromosome"/>
</dbReference>
<name>B3PJX9_CELJU</name>
<dbReference type="SUPFAM" id="SSF90123">
    <property type="entry name" value="ABC transporter transmembrane region"/>
    <property type="match status" value="1"/>
</dbReference>
<dbReference type="EMBL" id="CP000934">
    <property type="protein sequence ID" value="ACE84632.1"/>
    <property type="molecule type" value="Genomic_DNA"/>
</dbReference>
<dbReference type="InterPro" id="IPR036640">
    <property type="entry name" value="ABC1_TM_sf"/>
</dbReference>
<dbReference type="GO" id="GO:0016887">
    <property type="term" value="F:ATP hydrolysis activity"/>
    <property type="evidence" value="ECO:0007669"/>
    <property type="project" value="InterPro"/>
</dbReference>
<feature type="transmembrane region" description="Helical" evidence="8">
    <location>
        <begin position="43"/>
        <end position="65"/>
    </location>
</feature>
<dbReference type="FunFam" id="3.40.50.300:FF:000218">
    <property type="entry name" value="Multidrug ABC transporter ATP-binding protein"/>
    <property type="match status" value="1"/>
</dbReference>
<gene>
    <name evidence="11" type="ordered locus">CJA_2341</name>
</gene>
<evidence type="ECO:0000313" key="12">
    <source>
        <dbReference type="Proteomes" id="UP000001036"/>
    </source>
</evidence>
<dbReference type="InterPro" id="IPR003593">
    <property type="entry name" value="AAA+_ATPase"/>
</dbReference>
<dbReference type="GO" id="GO:0005886">
    <property type="term" value="C:plasma membrane"/>
    <property type="evidence" value="ECO:0007669"/>
    <property type="project" value="UniProtKB-SubCell"/>
</dbReference>
<evidence type="ECO:0000256" key="1">
    <source>
        <dbReference type="ARBA" id="ARBA00004651"/>
    </source>
</evidence>
<keyword evidence="12" id="KW-1185">Reference proteome</keyword>
<feature type="transmembrane region" description="Helical" evidence="8">
    <location>
        <begin position="181"/>
        <end position="208"/>
    </location>
</feature>
<feature type="transmembrane region" description="Helical" evidence="8">
    <location>
        <begin position="273"/>
        <end position="298"/>
    </location>
</feature>
<organism evidence="11 12">
    <name type="scientific">Cellvibrio japonicus (strain Ueda107)</name>
    <name type="common">Pseudomonas fluorescens subsp. cellulosa</name>
    <dbReference type="NCBI Taxonomy" id="498211"/>
    <lineage>
        <taxon>Bacteria</taxon>
        <taxon>Pseudomonadati</taxon>
        <taxon>Pseudomonadota</taxon>
        <taxon>Gammaproteobacteria</taxon>
        <taxon>Cellvibrionales</taxon>
        <taxon>Cellvibrionaceae</taxon>
        <taxon>Cellvibrio</taxon>
    </lineage>
</organism>
<evidence type="ECO:0000259" key="10">
    <source>
        <dbReference type="PROSITE" id="PS50929"/>
    </source>
</evidence>
<dbReference type="PROSITE" id="PS50893">
    <property type="entry name" value="ABC_TRANSPORTER_2"/>
    <property type="match status" value="1"/>
</dbReference>
<comment type="subcellular location">
    <subcellularLocation>
        <location evidence="1">Cell membrane</location>
        <topology evidence="1">Multi-pass membrane protein</topology>
    </subcellularLocation>
</comment>
<evidence type="ECO:0000259" key="9">
    <source>
        <dbReference type="PROSITE" id="PS50893"/>
    </source>
</evidence>
<dbReference type="Pfam" id="PF00664">
    <property type="entry name" value="ABC_membrane"/>
    <property type="match status" value="1"/>
</dbReference>